<dbReference type="InterPro" id="IPR045340">
    <property type="entry name" value="DUF6533"/>
</dbReference>
<evidence type="ECO:0000256" key="1">
    <source>
        <dbReference type="SAM" id="Phobius"/>
    </source>
</evidence>
<evidence type="ECO:0000313" key="3">
    <source>
        <dbReference type="EMBL" id="TDL25195.1"/>
    </source>
</evidence>
<feature type="transmembrane region" description="Helical" evidence="1">
    <location>
        <begin position="135"/>
        <end position="159"/>
    </location>
</feature>
<keyword evidence="1" id="KW-1133">Transmembrane helix</keyword>
<accession>A0A4Y7QCQ2</accession>
<dbReference type="VEuPathDB" id="FungiDB:BD410DRAFT_837425"/>
<dbReference type="OrthoDB" id="3350812at2759"/>
<name>A0A4Y7QCQ2_9AGAM</name>
<dbReference type="STRING" id="50990.A0A4Y7QCQ2"/>
<proteinExistence type="predicted"/>
<keyword evidence="4" id="KW-1185">Reference proteome</keyword>
<feature type="transmembrane region" description="Helical" evidence="1">
    <location>
        <begin position="105"/>
        <end position="128"/>
    </location>
</feature>
<dbReference type="EMBL" id="ML170164">
    <property type="protein sequence ID" value="TDL25195.1"/>
    <property type="molecule type" value="Genomic_DNA"/>
</dbReference>
<gene>
    <name evidence="3" type="ORF">BD410DRAFT_837425</name>
</gene>
<evidence type="ECO:0000313" key="4">
    <source>
        <dbReference type="Proteomes" id="UP000294933"/>
    </source>
</evidence>
<dbReference type="Proteomes" id="UP000294933">
    <property type="component" value="Unassembled WGS sequence"/>
</dbReference>
<evidence type="ECO:0000259" key="2">
    <source>
        <dbReference type="Pfam" id="PF20151"/>
    </source>
</evidence>
<feature type="domain" description="DUF6533" evidence="2">
    <location>
        <begin position="36"/>
        <end position="79"/>
    </location>
</feature>
<reference evidence="3 4" key="1">
    <citation type="submission" date="2018-06" db="EMBL/GenBank/DDBJ databases">
        <title>A transcriptomic atlas of mushroom development highlights an independent origin of complex multicellularity.</title>
        <authorList>
            <consortium name="DOE Joint Genome Institute"/>
            <person name="Krizsan K."/>
            <person name="Almasi E."/>
            <person name="Merenyi Z."/>
            <person name="Sahu N."/>
            <person name="Viragh M."/>
            <person name="Koszo T."/>
            <person name="Mondo S."/>
            <person name="Kiss B."/>
            <person name="Balint B."/>
            <person name="Kues U."/>
            <person name="Barry K."/>
            <person name="Hegedus J.C."/>
            <person name="Henrissat B."/>
            <person name="Johnson J."/>
            <person name="Lipzen A."/>
            <person name="Ohm R."/>
            <person name="Nagy I."/>
            <person name="Pangilinan J."/>
            <person name="Yan J."/>
            <person name="Xiong Y."/>
            <person name="Grigoriev I.V."/>
            <person name="Hibbett D.S."/>
            <person name="Nagy L.G."/>
        </authorList>
    </citation>
    <scope>NUCLEOTIDE SEQUENCE [LARGE SCALE GENOMIC DNA]</scope>
    <source>
        <strain evidence="3 4">SZMC22713</strain>
    </source>
</reference>
<keyword evidence="1" id="KW-0472">Membrane</keyword>
<feature type="transmembrane region" description="Helical" evidence="1">
    <location>
        <begin position="219"/>
        <end position="238"/>
    </location>
</feature>
<organism evidence="3 4">
    <name type="scientific">Rickenella mellea</name>
    <dbReference type="NCBI Taxonomy" id="50990"/>
    <lineage>
        <taxon>Eukaryota</taxon>
        <taxon>Fungi</taxon>
        <taxon>Dikarya</taxon>
        <taxon>Basidiomycota</taxon>
        <taxon>Agaricomycotina</taxon>
        <taxon>Agaricomycetes</taxon>
        <taxon>Hymenochaetales</taxon>
        <taxon>Rickenellaceae</taxon>
        <taxon>Rickenella</taxon>
    </lineage>
</organism>
<dbReference type="AlphaFoldDB" id="A0A4Y7QCQ2"/>
<sequence>MSLSALVDGLSDLFVFKCTTGKPPERAHCSETYLRAVAAVTVVIWDYLLTLPGEVELVWVSRWKASTVLFVLNRYMVFIDPIMLLYASIFAGGDSRACEKLFRTAGFLAGFGFITGQCILMLRAYAVWGSHYKKFFAILFCVFFCTFGACLWVISTYLLGVTSIPNPVLGWKGCTFHFANRNAWIDLVLVATVESVFRTFQHIPDTRRPLMSTIYRDGLLYYFFILGSTIANITVMLATPLQRNGTLVIVQRVLHSVLCNRVLLHIREVYNEQKNFLDGGMLLTTVFEFRNVSDDEMYEYTE</sequence>
<feature type="transmembrane region" description="Helical" evidence="1">
    <location>
        <begin position="72"/>
        <end position="93"/>
    </location>
</feature>
<protein>
    <recommendedName>
        <fullName evidence="2">DUF6533 domain-containing protein</fullName>
    </recommendedName>
</protein>
<keyword evidence="1" id="KW-0812">Transmembrane</keyword>
<dbReference type="Pfam" id="PF20151">
    <property type="entry name" value="DUF6533"/>
    <property type="match status" value="1"/>
</dbReference>